<dbReference type="InterPro" id="IPR003594">
    <property type="entry name" value="HATPase_dom"/>
</dbReference>
<protein>
    <recommendedName>
        <fullName evidence="2">histidine kinase</fullName>
        <ecNumber evidence="2">2.7.13.3</ecNumber>
    </recommendedName>
</protein>
<evidence type="ECO:0000259" key="9">
    <source>
        <dbReference type="PROSITE" id="PS50109"/>
    </source>
</evidence>
<dbReference type="GO" id="GO:0005524">
    <property type="term" value="F:ATP binding"/>
    <property type="evidence" value="ECO:0007669"/>
    <property type="project" value="UniProtKB-KW"/>
</dbReference>
<dbReference type="SMART" id="SM00388">
    <property type="entry name" value="HisKA"/>
    <property type="match status" value="1"/>
</dbReference>
<keyword evidence="8" id="KW-0732">Signal</keyword>
<dbReference type="CDD" id="cd00082">
    <property type="entry name" value="HisKA"/>
    <property type="match status" value="1"/>
</dbReference>
<name>A0ABU5GMI1_9GAMM</name>
<evidence type="ECO:0000256" key="2">
    <source>
        <dbReference type="ARBA" id="ARBA00012438"/>
    </source>
</evidence>
<dbReference type="SMART" id="SM00387">
    <property type="entry name" value="HATPase_c"/>
    <property type="match status" value="1"/>
</dbReference>
<feature type="transmembrane region" description="Helical" evidence="7">
    <location>
        <begin position="253"/>
        <end position="273"/>
    </location>
</feature>
<dbReference type="EMBL" id="JAXIVU010000001">
    <property type="protein sequence ID" value="MDY7218081.1"/>
    <property type="molecule type" value="Genomic_DNA"/>
</dbReference>
<evidence type="ECO:0000313" key="10">
    <source>
        <dbReference type="EMBL" id="MDY7218081.1"/>
    </source>
</evidence>
<evidence type="ECO:0000256" key="6">
    <source>
        <dbReference type="ARBA" id="ARBA00023012"/>
    </source>
</evidence>
<feature type="signal peptide" evidence="8">
    <location>
        <begin position="1"/>
        <end position="23"/>
    </location>
</feature>
<dbReference type="InterPro" id="IPR036890">
    <property type="entry name" value="HATPase_C_sf"/>
</dbReference>
<keyword evidence="5" id="KW-0418">Kinase</keyword>
<dbReference type="PANTHER" id="PTHR43711:SF1">
    <property type="entry name" value="HISTIDINE KINASE 1"/>
    <property type="match status" value="1"/>
</dbReference>
<feature type="transmembrane region" description="Helical" evidence="7">
    <location>
        <begin position="285"/>
        <end position="302"/>
    </location>
</feature>
<comment type="catalytic activity">
    <reaction evidence="1">
        <text>ATP + protein L-histidine = ADP + protein N-phospho-L-histidine.</text>
        <dbReference type="EC" id="2.7.13.3"/>
    </reaction>
</comment>
<proteinExistence type="predicted"/>
<evidence type="ECO:0000256" key="7">
    <source>
        <dbReference type="SAM" id="Phobius"/>
    </source>
</evidence>
<keyword evidence="11" id="KW-1185">Reference proteome</keyword>
<feature type="transmembrane region" description="Helical" evidence="7">
    <location>
        <begin position="188"/>
        <end position="209"/>
    </location>
</feature>
<keyword evidence="7" id="KW-0472">Membrane</keyword>
<feature type="transmembrane region" description="Helical" evidence="7">
    <location>
        <begin position="377"/>
        <end position="402"/>
    </location>
</feature>
<keyword evidence="7" id="KW-0812">Transmembrane</keyword>
<feature type="transmembrane region" description="Helical" evidence="7">
    <location>
        <begin position="314"/>
        <end position="332"/>
    </location>
</feature>
<dbReference type="InterPro" id="IPR003661">
    <property type="entry name" value="HisK_dim/P_dom"/>
</dbReference>
<dbReference type="PANTHER" id="PTHR43711">
    <property type="entry name" value="TWO-COMPONENT HISTIDINE KINASE"/>
    <property type="match status" value="1"/>
</dbReference>
<dbReference type="Proteomes" id="UP001294570">
    <property type="component" value="Unassembled WGS sequence"/>
</dbReference>
<keyword evidence="3" id="KW-0597">Phosphoprotein</keyword>
<accession>A0ABU5GMI1</accession>
<dbReference type="InterPro" id="IPR036097">
    <property type="entry name" value="HisK_dim/P_sf"/>
</dbReference>
<dbReference type="PRINTS" id="PR00344">
    <property type="entry name" value="BCTRLSENSOR"/>
</dbReference>
<dbReference type="Pfam" id="PF02518">
    <property type="entry name" value="HATPase_c"/>
    <property type="match status" value="1"/>
</dbReference>
<dbReference type="InterPro" id="IPR004358">
    <property type="entry name" value="Sig_transdc_His_kin-like_C"/>
</dbReference>
<dbReference type="RefSeq" id="WP_321552183.1">
    <property type="nucleotide sequence ID" value="NZ_JAXIVU010000001.1"/>
</dbReference>
<evidence type="ECO:0000313" key="11">
    <source>
        <dbReference type="Proteomes" id="UP001294570"/>
    </source>
</evidence>
<reference evidence="10 11" key="1">
    <citation type="submission" date="2023-12" db="EMBL/GenBank/DDBJ databases">
        <title>Denitrificimonas halotolerans sp. nov.,a novel species isolated from landfill leachate.</title>
        <authorList>
            <person name="Wang S."/>
        </authorList>
    </citation>
    <scope>NUCLEOTIDE SEQUENCE [LARGE SCALE GENOMIC DNA]</scope>
    <source>
        <strain evidence="10 11">JX-1</strain>
    </source>
</reference>
<dbReference type="Gene3D" id="2.60.40.2380">
    <property type="match status" value="1"/>
</dbReference>
<keyword evidence="6" id="KW-0902">Two-component regulatory system</keyword>
<feature type="chain" id="PRO_5047101892" description="histidine kinase" evidence="8">
    <location>
        <begin position="24"/>
        <end position="797"/>
    </location>
</feature>
<dbReference type="SUPFAM" id="SSF47384">
    <property type="entry name" value="Homodimeric domain of signal transducing histidine kinase"/>
    <property type="match status" value="1"/>
</dbReference>
<feature type="domain" description="Histidine kinase" evidence="9">
    <location>
        <begin position="453"/>
        <end position="672"/>
    </location>
</feature>
<dbReference type="Pfam" id="PF07695">
    <property type="entry name" value="7TMR-DISM_7TM"/>
    <property type="match status" value="1"/>
</dbReference>
<dbReference type="Gene3D" id="3.30.565.10">
    <property type="entry name" value="Histidine kinase-like ATPase, C-terminal domain"/>
    <property type="match status" value="1"/>
</dbReference>
<organism evidence="10 11">
    <name type="scientific">Denitrificimonas halotolerans</name>
    <dbReference type="NCBI Taxonomy" id="3098930"/>
    <lineage>
        <taxon>Bacteria</taxon>
        <taxon>Pseudomonadati</taxon>
        <taxon>Pseudomonadota</taxon>
        <taxon>Gammaproteobacteria</taxon>
        <taxon>Pseudomonadales</taxon>
        <taxon>Pseudomonadaceae</taxon>
        <taxon>Denitrificimonas</taxon>
    </lineage>
</organism>
<dbReference type="InterPro" id="IPR011622">
    <property type="entry name" value="7TMR_DISM_rcpt_extracell_dom2"/>
</dbReference>
<dbReference type="Pfam" id="PF07696">
    <property type="entry name" value="7TMR-DISMED2"/>
    <property type="match status" value="1"/>
</dbReference>
<evidence type="ECO:0000256" key="5">
    <source>
        <dbReference type="ARBA" id="ARBA00022777"/>
    </source>
</evidence>
<evidence type="ECO:0000256" key="4">
    <source>
        <dbReference type="ARBA" id="ARBA00022679"/>
    </source>
</evidence>
<gene>
    <name evidence="10" type="ORF">TOI97_00580</name>
</gene>
<dbReference type="InterPro" id="IPR050736">
    <property type="entry name" value="Sensor_HK_Regulatory"/>
</dbReference>
<dbReference type="Gene3D" id="1.10.287.130">
    <property type="match status" value="1"/>
</dbReference>
<keyword evidence="10" id="KW-0547">Nucleotide-binding</keyword>
<feature type="transmembrane region" description="Helical" evidence="7">
    <location>
        <begin position="216"/>
        <end position="233"/>
    </location>
</feature>
<keyword evidence="10" id="KW-0067">ATP-binding</keyword>
<dbReference type="PROSITE" id="PS50109">
    <property type="entry name" value="HIS_KIN"/>
    <property type="match status" value="1"/>
</dbReference>
<comment type="caution">
    <text evidence="10">The sequence shown here is derived from an EMBL/GenBank/DDBJ whole genome shotgun (WGS) entry which is preliminary data.</text>
</comment>
<dbReference type="InterPro" id="IPR005467">
    <property type="entry name" value="His_kinase_dom"/>
</dbReference>
<keyword evidence="4" id="KW-0808">Transferase</keyword>
<dbReference type="Pfam" id="PF00512">
    <property type="entry name" value="HisKA"/>
    <property type="match status" value="1"/>
</dbReference>
<keyword evidence="7" id="KW-1133">Transmembrane helix</keyword>
<sequence length="797" mass="89353">MVTRATLWGLLLYLCFAVTSVTAASVDVGQTSQWKQQLYQQTLFYKDDSQHMSVQQVAALTDGDAGFVYIDELSQPAQLSPAAWWTKISLTNSSELTYSLRLILNPGSYFHSVNFYTQRDGQWIPFTHTLDGTTINEPTAERLHWAGVNLAPGQNKTLLIRTTGVAPNKLAPYLYSEDVFNEYIARNAIWDGLLLGGLLALGWTSLLIAIFARSRVFIVLGLLSWLTLLVEGGRRGYEKLDFITHLIEFSYRSPLVLSNLTLMLFVVFILELARSEKVQLSLRKLWVGWAMYYAGLALISAFGDVYQVYWLADVHRPLFSLTLLVTAVLFLRQNAPTRGLIVAIAAFSLARASLIALESSGLLPDSIANLSMGSLRMNPILVLGGFLINLALFAGWIAHVGLQRRKALEKISRLQREENIRLTQEVARQTKALNEALQYADEKNRQQTQIVGYISHDLRAPLATIAGYTKLMESNASEQQKIKLNAITRSVDYQLALIEDILGYASAELKPLSLSPKATDLLEYLDEITQHATALSRQQNNSFYITVTQQIPKTVYLDGRRLRQVLLNLLSNAAKFTRNGEINLDLTATQLDSQWRLRFSISDSGIGIDPEQQAKIFQEFGQLEAGENNINAGLGLGLYIAQSILQSMGSKLSLDSCPNQGATFSFEFNVLADEQLVSWQPPQTLPTLDAIDLPLSHNVEVPVQTQDMTANKTILSDNLSKPPVDKRQELVQLARNGALTDIEHWYSNMSAQYPECIDYLNLIQEAINRLDFHKVERLALDQLTLNQNQHIERAYYL</sequence>
<evidence type="ECO:0000256" key="8">
    <source>
        <dbReference type="SAM" id="SignalP"/>
    </source>
</evidence>
<dbReference type="InterPro" id="IPR011623">
    <property type="entry name" value="7TMR_DISM_rcpt_extracell_dom1"/>
</dbReference>
<dbReference type="SUPFAM" id="SSF55874">
    <property type="entry name" value="ATPase domain of HSP90 chaperone/DNA topoisomerase II/histidine kinase"/>
    <property type="match status" value="1"/>
</dbReference>
<evidence type="ECO:0000256" key="1">
    <source>
        <dbReference type="ARBA" id="ARBA00000085"/>
    </source>
</evidence>
<evidence type="ECO:0000256" key="3">
    <source>
        <dbReference type="ARBA" id="ARBA00022553"/>
    </source>
</evidence>
<dbReference type="EC" id="2.7.13.3" evidence="2"/>